<feature type="compositionally biased region" description="Basic and acidic residues" evidence="1">
    <location>
        <begin position="344"/>
        <end position="354"/>
    </location>
</feature>
<dbReference type="InterPro" id="IPR035437">
    <property type="entry name" value="SNase_OB-fold_sf"/>
</dbReference>
<dbReference type="Proteomes" id="UP000271974">
    <property type="component" value="Unassembled WGS sequence"/>
</dbReference>
<proteinExistence type="predicted"/>
<feature type="domain" description="Tudor" evidence="2">
    <location>
        <begin position="57"/>
        <end position="119"/>
    </location>
</feature>
<dbReference type="PANTHER" id="PTHR16442:SF1">
    <property type="entry name" value="RING FINGER PROTEIN 17"/>
    <property type="match status" value="1"/>
</dbReference>
<keyword evidence="4" id="KW-1185">Reference proteome</keyword>
<dbReference type="PANTHER" id="PTHR16442">
    <property type="entry name" value="RING FINGER PROTEIN 17"/>
    <property type="match status" value="1"/>
</dbReference>
<dbReference type="OrthoDB" id="9995375at2759"/>
<gene>
    <name evidence="3" type="ORF">EGW08_000371</name>
</gene>
<evidence type="ECO:0000313" key="4">
    <source>
        <dbReference type="Proteomes" id="UP000271974"/>
    </source>
</evidence>
<sequence>MSDSLKFYKGWVTHVIDPSSFWMQIGTDNNFDLFRVYQASVDDYFNTHGGDLFVAASSLSPGHCVIVKKHYDHQRSQWRRAQVSRVEGNSVDVFYVDYGYAEILDITDVRSINRPFFEYLAPQAIRVGLAGIQPLTRSWTSRAVSAFEERVIHKSVIVNILEMDESQSLIVALYRRGDDGDWYSVTHGMLEEDLGLPNAYTAGFEKCISHDVVDRALLLMEIEESAETPEEDQEAETTEEVQEAETPEEVQEAETVEEVQEAETPEEIQEIEVSKEVQGEEHEFSIEREENRTFKEVWEDTIEDLEESSSEDEAEETKAKRDQSNNATGLVHVGSISNQIVPQQEDKKSPLPCP</sequence>
<protein>
    <recommendedName>
        <fullName evidence="2">Tudor domain-containing protein</fullName>
    </recommendedName>
</protein>
<dbReference type="EMBL" id="RQTK01000005">
    <property type="protein sequence ID" value="RUS91800.1"/>
    <property type="molecule type" value="Genomic_DNA"/>
</dbReference>
<feature type="non-terminal residue" evidence="3">
    <location>
        <position position="354"/>
    </location>
</feature>
<feature type="compositionally biased region" description="Basic and acidic residues" evidence="1">
    <location>
        <begin position="272"/>
        <end position="298"/>
    </location>
</feature>
<comment type="caution">
    <text evidence="3">The sequence shown here is derived from an EMBL/GenBank/DDBJ whole genome shotgun (WGS) entry which is preliminary data.</text>
</comment>
<dbReference type="STRING" id="188477.A0A433UD15"/>
<feature type="compositionally biased region" description="Acidic residues" evidence="1">
    <location>
        <begin position="225"/>
        <end position="270"/>
    </location>
</feature>
<dbReference type="AlphaFoldDB" id="A0A433UD15"/>
<dbReference type="InterPro" id="IPR002999">
    <property type="entry name" value="Tudor"/>
</dbReference>
<dbReference type="PROSITE" id="PS50304">
    <property type="entry name" value="TUDOR"/>
    <property type="match status" value="1"/>
</dbReference>
<dbReference type="Gene3D" id="2.30.30.140">
    <property type="match status" value="1"/>
</dbReference>
<dbReference type="SUPFAM" id="SSF63748">
    <property type="entry name" value="Tudor/PWWP/MBT"/>
    <property type="match status" value="1"/>
</dbReference>
<accession>A0A433UD15</accession>
<evidence type="ECO:0000256" key="1">
    <source>
        <dbReference type="SAM" id="MobiDB-lite"/>
    </source>
</evidence>
<name>A0A433UD15_ELYCH</name>
<evidence type="ECO:0000259" key="2">
    <source>
        <dbReference type="PROSITE" id="PS50304"/>
    </source>
</evidence>
<dbReference type="SUPFAM" id="SSF50199">
    <property type="entry name" value="Staphylococcal nuclease"/>
    <property type="match status" value="1"/>
</dbReference>
<evidence type="ECO:0000313" key="3">
    <source>
        <dbReference type="EMBL" id="RUS91800.1"/>
    </source>
</evidence>
<reference evidence="3 4" key="1">
    <citation type="submission" date="2019-01" db="EMBL/GenBank/DDBJ databases">
        <title>A draft genome assembly of the solar-powered sea slug Elysia chlorotica.</title>
        <authorList>
            <person name="Cai H."/>
            <person name="Li Q."/>
            <person name="Fang X."/>
            <person name="Li J."/>
            <person name="Curtis N.E."/>
            <person name="Altenburger A."/>
            <person name="Shibata T."/>
            <person name="Feng M."/>
            <person name="Maeda T."/>
            <person name="Schwartz J.A."/>
            <person name="Shigenobu S."/>
            <person name="Lundholm N."/>
            <person name="Nishiyama T."/>
            <person name="Yang H."/>
            <person name="Hasebe M."/>
            <person name="Li S."/>
            <person name="Pierce S.K."/>
            <person name="Wang J."/>
        </authorList>
    </citation>
    <scope>NUCLEOTIDE SEQUENCE [LARGE SCALE GENOMIC DNA]</scope>
    <source>
        <strain evidence="3">EC2010</strain>
        <tissue evidence="3">Whole organism of an adult</tissue>
    </source>
</reference>
<dbReference type="SMART" id="SM00333">
    <property type="entry name" value="TUDOR"/>
    <property type="match status" value="1"/>
</dbReference>
<dbReference type="Pfam" id="PF00567">
    <property type="entry name" value="TUDOR"/>
    <property type="match status" value="1"/>
</dbReference>
<dbReference type="Gene3D" id="2.40.50.90">
    <property type="match status" value="1"/>
</dbReference>
<feature type="compositionally biased region" description="Acidic residues" evidence="1">
    <location>
        <begin position="299"/>
        <end position="315"/>
    </location>
</feature>
<organism evidence="3 4">
    <name type="scientific">Elysia chlorotica</name>
    <name type="common">Eastern emerald elysia</name>
    <name type="synonym">Sea slug</name>
    <dbReference type="NCBI Taxonomy" id="188477"/>
    <lineage>
        <taxon>Eukaryota</taxon>
        <taxon>Metazoa</taxon>
        <taxon>Spiralia</taxon>
        <taxon>Lophotrochozoa</taxon>
        <taxon>Mollusca</taxon>
        <taxon>Gastropoda</taxon>
        <taxon>Heterobranchia</taxon>
        <taxon>Euthyneura</taxon>
        <taxon>Panpulmonata</taxon>
        <taxon>Sacoglossa</taxon>
        <taxon>Placobranchoidea</taxon>
        <taxon>Plakobranchidae</taxon>
        <taxon>Elysia</taxon>
    </lineage>
</organism>
<feature type="region of interest" description="Disordered" evidence="1">
    <location>
        <begin position="225"/>
        <end position="354"/>
    </location>
</feature>